<keyword evidence="3" id="KW-1003">Cell membrane</keyword>
<evidence type="ECO:0000256" key="6">
    <source>
        <dbReference type="ARBA" id="ARBA00023136"/>
    </source>
</evidence>
<feature type="transmembrane region" description="Helical" evidence="7">
    <location>
        <begin position="16"/>
        <end position="34"/>
    </location>
</feature>
<dbReference type="Pfam" id="PF03006">
    <property type="entry name" value="HlyIII"/>
    <property type="match status" value="1"/>
</dbReference>
<evidence type="ECO:0000256" key="7">
    <source>
        <dbReference type="SAM" id="Phobius"/>
    </source>
</evidence>
<keyword evidence="4 7" id="KW-0812">Transmembrane</keyword>
<comment type="similarity">
    <text evidence="2">Belongs to the UPF0073 (Hly-III) family.</text>
</comment>
<evidence type="ECO:0000313" key="8">
    <source>
        <dbReference type="EMBL" id="MBW8201037.1"/>
    </source>
</evidence>
<evidence type="ECO:0000256" key="1">
    <source>
        <dbReference type="ARBA" id="ARBA00004651"/>
    </source>
</evidence>
<organism evidence="8 9">
    <name type="scientific">Flagellimonas abyssi</name>
    <dbReference type="NCBI Taxonomy" id="2864871"/>
    <lineage>
        <taxon>Bacteria</taxon>
        <taxon>Pseudomonadati</taxon>
        <taxon>Bacteroidota</taxon>
        <taxon>Flavobacteriia</taxon>
        <taxon>Flavobacteriales</taxon>
        <taxon>Flavobacteriaceae</taxon>
        <taxon>Flagellimonas</taxon>
    </lineage>
</organism>
<evidence type="ECO:0000256" key="2">
    <source>
        <dbReference type="ARBA" id="ARBA00008488"/>
    </source>
</evidence>
<feature type="transmembrane region" description="Helical" evidence="7">
    <location>
        <begin position="46"/>
        <end position="65"/>
    </location>
</feature>
<feature type="transmembrane region" description="Helical" evidence="7">
    <location>
        <begin position="134"/>
        <end position="154"/>
    </location>
</feature>
<dbReference type="EMBL" id="JAHZSV010000023">
    <property type="protein sequence ID" value="MBW8201037.1"/>
    <property type="molecule type" value="Genomic_DNA"/>
</dbReference>
<dbReference type="NCBIfam" id="TIGR01065">
    <property type="entry name" value="hlyIII"/>
    <property type="match status" value="1"/>
</dbReference>
<sequence length="214" mass="23856">MDSQTNPVLLEEKLHAYSHALGIVLAAIGGILLFESDLGAMPFMKGGITVYVASLLLLFTASTIYHAVENPKLKKKLRILDHISIYYLIAGTYTPVCLSVLLPSEGWLLFYLVWGIALFGTVLKIFFTGRFEVFSLVLYGVMGWLIVIDLPYLLEYMSSSGLLYLAVGGAFYTIGILFYAVKRIPYNHLIWHFFVLGGAISHWLLVNNLINNVG</sequence>
<dbReference type="PANTHER" id="PTHR20855">
    <property type="entry name" value="ADIPOR/PROGESTIN RECEPTOR-RELATED"/>
    <property type="match status" value="1"/>
</dbReference>
<dbReference type="InterPro" id="IPR004254">
    <property type="entry name" value="AdipoR/HlyIII-related"/>
</dbReference>
<dbReference type="RefSeq" id="WP_220114483.1">
    <property type="nucleotide sequence ID" value="NZ_JAHZSV010000023.1"/>
</dbReference>
<accession>A0ABS7EWB0</accession>
<keyword evidence="9" id="KW-1185">Reference proteome</keyword>
<dbReference type="PANTHER" id="PTHR20855:SF3">
    <property type="entry name" value="LD03007P"/>
    <property type="match status" value="1"/>
</dbReference>
<feature type="transmembrane region" description="Helical" evidence="7">
    <location>
        <begin position="160"/>
        <end position="181"/>
    </location>
</feature>
<feature type="transmembrane region" description="Helical" evidence="7">
    <location>
        <begin position="188"/>
        <end position="206"/>
    </location>
</feature>
<evidence type="ECO:0000256" key="4">
    <source>
        <dbReference type="ARBA" id="ARBA00022692"/>
    </source>
</evidence>
<reference evidence="8 9" key="1">
    <citation type="submission" date="2021-08" db="EMBL/GenBank/DDBJ databases">
        <title>Muricauda profundi sp. nov., a marine bacterium isolated from deep seawater of the Mariana Trench.</title>
        <authorList>
            <person name="Wei Y."/>
        </authorList>
    </citation>
    <scope>NUCLEOTIDE SEQUENCE [LARGE SCALE GENOMIC DNA]</scope>
    <source>
        <strain evidence="8 9">W52</strain>
    </source>
</reference>
<protein>
    <submittedName>
        <fullName evidence="8">Hemolysin III family protein</fullName>
    </submittedName>
</protein>
<proteinExistence type="inferred from homology"/>
<evidence type="ECO:0000256" key="5">
    <source>
        <dbReference type="ARBA" id="ARBA00022989"/>
    </source>
</evidence>
<keyword evidence="5 7" id="KW-1133">Transmembrane helix</keyword>
<dbReference type="InterPro" id="IPR005744">
    <property type="entry name" value="Hy-lIII"/>
</dbReference>
<name>A0ABS7EWB0_9FLAO</name>
<gene>
    <name evidence="8" type="ORF">K1F36_14490</name>
</gene>
<comment type="caution">
    <text evidence="8">The sequence shown here is derived from an EMBL/GenBank/DDBJ whole genome shotgun (WGS) entry which is preliminary data.</text>
</comment>
<keyword evidence="6 7" id="KW-0472">Membrane</keyword>
<comment type="subcellular location">
    <subcellularLocation>
        <location evidence="1">Cell membrane</location>
        <topology evidence="1">Multi-pass membrane protein</topology>
    </subcellularLocation>
</comment>
<evidence type="ECO:0000256" key="3">
    <source>
        <dbReference type="ARBA" id="ARBA00022475"/>
    </source>
</evidence>
<evidence type="ECO:0000313" key="9">
    <source>
        <dbReference type="Proteomes" id="UP001196136"/>
    </source>
</evidence>
<feature type="transmembrane region" description="Helical" evidence="7">
    <location>
        <begin position="85"/>
        <end position="102"/>
    </location>
</feature>
<dbReference type="Proteomes" id="UP001196136">
    <property type="component" value="Unassembled WGS sequence"/>
</dbReference>
<feature type="transmembrane region" description="Helical" evidence="7">
    <location>
        <begin position="108"/>
        <end position="127"/>
    </location>
</feature>